<organism evidence="11 12">
    <name type="scientific">Kiloniella spongiae</name>
    <dbReference type="NCBI Taxonomy" id="1489064"/>
    <lineage>
        <taxon>Bacteria</taxon>
        <taxon>Pseudomonadati</taxon>
        <taxon>Pseudomonadota</taxon>
        <taxon>Alphaproteobacteria</taxon>
        <taxon>Rhodospirillales</taxon>
        <taxon>Kiloniellaceae</taxon>
        <taxon>Kiloniella</taxon>
    </lineage>
</organism>
<evidence type="ECO:0000256" key="3">
    <source>
        <dbReference type="ARBA" id="ARBA00022475"/>
    </source>
</evidence>
<protein>
    <recommendedName>
        <fullName evidence="9">TRAP transporter small permease protein</fullName>
    </recommendedName>
</protein>
<comment type="similarity">
    <text evidence="8 9">Belongs to the TRAP transporter small permease family.</text>
</comment>
<keyword evidence="4 9" id="KW-0997">Cell inner membrane</keyword>
<dbReference type="STRING" id="1489064.WH96_20350"/>
<evidence type="ECO:0000256" key="1">
    <source>
        <dbReference type="ARBA" id="ARBA00004429"/>
    </source>
</evidence>
<evidence type="ECO:0000313" key="12">
    <source>
        <dbReference type="Proteomes" id="UP000035444"/>
    </source>
</evidence>
<gene>
    <name evidence="11" type="ORF">WH96_20350</name>
</gene>
<feature type="transmembrane region" description="Helical" evidence="9">
    <location>
        <begin position="97"/>
        <end position="121"/>
    </location>
</feature>
<keyword evidence="6 9" id="KW-1133">Transmembrane helix</keyword>
<proteinExistence type="inferred from homology"/>
<dbReference type="RefSeq" id="WP_047766091.1">
    <property type="nucleotide sequence ID" value="NZ_LAQL01000025.1"/>
</dbReference>
<dbReference type="EMBL" id="LAQL01000025">
    <property type="protein sequence ID" value="KLN58941.1"/>
    <property type="molecule type" value="Genomic_DNA"/>
</dbReference>
<keyword evidence="7 9" id="KW-0472">Membrane</keyword>
<name>A0A0H2M9X6_9PROT</name>
<evidence type="ECO:0000313" key="11">
    <source>
        <dbReference type="EMBL" id="KLN58941.1"/>
    </source>
</evidence>
<dbReference type="Proteomes" id="UP000035444">
    <property type="component" value="Unassembled WGS sequence"/>
</dbReference>
<feature type="transmembrane region" description="Helical" evidence="9">
    <location>
        <begin position="21"/>
        <end position="39"/>
    </location>
</feature>
<evidence type="ECO:0000256" key="6">
    <source>
        <dbReference type="ARBA" id="ARBA00022989"/>
    </source>
</evidence>
<comment type="subunit">
    <text evidence="9">The complex comprises the extracytoplasmic solute receptor protein and the two transmembrane proteins.</text>
</comment>
<keyword evidence="12" id="KW-1185">Reference proteome</keyword>
<keyword evidence="2 9" id="KW-0813">Transport</keyword>
<accession>A0A0H2M9X6</accession>
<dbReference type="Pfam" id="PF04290">
    <property type="entry name" value="DctQ"/>
    <property type="match status" value="1"/>
</dbReference>
<evidence type="ECO:0000256" key="7">
    <source>
        <dbReference type="ARBA" id="ARBA00023136"/>
    </source>
</evidence>
<dbReference type="OrthoDB" id="4964541at2"/>
<reference evidence="11 12" key="1">
    <citation type="submission" date="2015-03" db="EMBL/GenBank/DDBJ databases">
        <title>Genome Sequence of Kiloniella spongiae MEBiC09566, isolated from a marine sponge.</title>
        <authorList>
            <person name="Shao Z."/>
            <person name="Wang L."/>
            <person name="Li X."/>
        </authorList>
    </citation>
    <scope>NUCLEOTIDE SEQUENCE [LARGE SCALE GENOMIC DNA]</scope>
    <source>
        <strain evidence="11 12">MEBiC09566</strain>
    </source>
</reference>
<feature type="transmembrane region" description="Helical" evidence="9">
    <location>
        <begin position="136"/>
        <end position="154"/>
    </location>
</feature>
<dbReference type="InterPro" id="IPR007387">
    <property type="entry name" value="TRAP_DctQ"/>
</dbReference>
<dbReference type="GO" id="GO:0022857">
    <property type="term" value="F:transmembrane transporter activity"/>
    <property type="evidence" value="ECO:0007669"/>
    <property type="project" value="UniProtKB-UniRule"/>
</dbReference>
<evidence type="ECO:0000256" key="9">
    <source>
        <dbReference type="RuleBase" id="RU369079"/>
    </source>
</evidence>
<evidence type="ECO:0000259" key="10">
    <source>
        <dbReference type="Pfam" id="PF04290"/>
    </source>
</evidence>
<comment type="subcellular location">
    <subcellularLocation>
        <location evidence="1 9">Cell inner membrane</location>
        <topology evidence="1 9">Multi-pass membrane protein</topology>
    </subcellularLocation>
</comment>
<sequence length="174" mass="19768">MQRTSYFNKCEEALAVGIRSAIFVASIALALVMVAQVFMRYVLESPSLAIEETTTLFGVWGYFLGMVYTTRSGEHIYGGVLSLIVKDKRVLHYVRGFNSLVCFVATSIFGYFGLQYLLFVIERGKISINLGWPRDIWVASIVVGFALMAFYFLLQTSNEFRNLRAIKEEREADQ</sequence>
<evidence type="ECO:0000256" key="8">
    <source>
        <dbReference type="ARBA" id="ARBA00038436"/>
    </source>
</evidence>
<evidence type="ECO:0000256" key="4">
    <source>
        <dbReference type="ARBA" id="ARBA00022519"/>
    </source>
</evidence>
<dbReference type="GO" id="GO:0005886">
    <property type="term" value="C:plasma membrane"/>
    <property type="evidence" value="ECO:0007669"/>
    <property type="project" value="UniProtKB-SubCell"/>
</dbReference>
<evidence type="ECO:0000256" key="5">
    <source>
        <dbReference type="ARBA" id="ARBA00022692"/>
    </source>
</evidence>
<keyword evidence="5 9" id="KW-0812">Transmembrane</keyword>
<dbReference type="PANTHER" id="PTHR35011">
    <property type="entry name" value="2,3-DIKETO-L-GULONATE TRAP TRANSPORTER SMALL PERMEASE PROTEIN YIAM"/>
    <property type="match status" value="1"/>
</dbReference>
<dbReference type="AlphaFoldDB" id="A0A0H2M9X6"/>
<dbReference type="InterPro" id="IPR055348">
    <property type="entry name" value="DctQ"/>
</dbReference>
<feature type="transmembrane region" description="Helical" evidence="9">
    <location>
        <begin position="59"/>
        <end position="85"/>
    </location>
</feature>
<comment type="function">
    <text evidence="9">Part of the tripartite ATP-independent periplasmic (TRAP) transport system.</text>
</comment>
<evidence type="ECO:0000256" key="2">
    <source>
        <dbReference type="ARBA" id="ARBA00022448"/>
    </source>
</evidence>
<feature type="domain" description="Tripartite ATP-independent periplasmic transporters DctQ component" evidence="10">
    <location>
        <begin position="29"/>
        <end position="161"/>
    </location>
</feature>
<comment type="caution">
    <text evidence="11">The sequence shown here is derived from an EMBL/GenBank/DDBJ whole genome shotgun (WGS) entry which is preliminary data.</text>
</comment>
<keyword evidence="3" id="KW-1003">Cell membrane</keyword>